<dbReference type="InterPro" id="IPR043519">
    <property type="entry name" value="NT_sf"/>
</dbReference>
<dbReference type="InterPro" id="IPR002934">
    <property type="entry name" value="Polymerase_NTP_transf_dom"/>
</dbReference>
<dbReference type="GO" id="GO:0016779">
    <property type="term" value="F:nucleotidyltransferase activity"/>
    <property type="evidence" value="ECO:0007669"/>
    <property type="project" value="InterPro"/>
</dbReference>
<comment type="caution">
    <text evidence="2">The sequence shown here is derived from an EMBL/GenBank/DDBJ whole genome shotgun (WGS) entry which is preliminary data.</text>
</comment>
<evidence type="ECO:0000313" key="2">
    <source>
        <dbReference type="EMBL" id="OGG51981.1"/>
    </source>
</evidence>
<evidence type="ECO:0000313" key="3">
    <source>
        <dbReference type="Proteomes" id="UP000178606"/>
    </source>
</evidence>
<organism evidence="2 3">
    <name type="scientific">Handelsmanbacteria sp. (strain RIFCSPLOWO2_12_FULL_64_10)</name>
    <dbReference type="NCBI Taxonomy" id="1817868"/>
    <lineage>
        <taxon>Bacteria</taxon>
        <taxon>Candidatus Handelsmaniibacteriota</taxon>
    </lineage>
</organism>
<accession>A0A1F6CSJ7</accession>
<dbReference type="InterPro" id="IPR052548">
    <property type="entry name" value="Type_VII_TA_antitoxin"/>
</dbReference>
<dbReference type="Proteomes" id="UP000178606">
    <property type="component" value="Unassembled WGS sequence"/>
</dbReference>
<proteinExistence type="predicted"/>
<protein>
    <recommendedName>
        <fullName evidence="1">Polymerase nucleotidyl transferase domain-containing protein</fullName>
    </recommendedName>
</protein>
<dbReference type="PANTHER" id="PTHR33933:SF1">
    <property type="entry name" value="PROTEIN ADENYLYLTRANSFERASE MNTA-RELATED"/>
    <property type="match status" value="1"/>
</dbReference>
<dbReference type="AlphaFoldDB" id="A0A1F6CSJ7"/>
<dbReference type="SUPFAM" id="SSF81301">
    <property type="entry name" value="Nucleotidyltransferase"/>
    <property type="match status" value="1"/>
</dbReference>
<name>A0A1F6CSJ7_HANXR</name>
<dbReference type="PANTHER" id="PTHR33933">
    <property type="entry name" value="NUCLEOTIDYLTRANSFERASE"/>
    <property type="match status" value="1"/>
</dbReference>
<reference evidence="2 3" key="1">
    <citation type="journal article" date="2016" name="Nat. Commun.">
        <title>Thousands of microbial genomes shed light on interconnected biogeochemical processes in an aquifer system.</title>
        <authorList>
            <person name="Anantharaman K."/>
            <person name="Brown C.T."/>
            <person name="Hug L.A."/>
            <person name="Sharon I."/>
            <person name="Castelle C.J."/>
            <person name="Probst A.J."/>
            <person name="Thomas B.C."/>
            <person name="Singh A."/>
            <person name="Wilkins M.J."/>
            <person name="Karaoz U."/>
            <person name="Brodie E.L."/>
            <person name="Williams K.H."/>
            <person name="Hubbard S.S."/>
            <person name="Banfield J.F."/>
        </authorList>
    </citation>
    <scope>NUCLEOTIDE SEQUENCE [LARGE SCALE GENOMIC DNA]</scope>
    <source>
        <strain evidence="3">RIFCSPLOWO2_12_FULL_64_10</strain>
    </source>
</reference>
<gene>
    <name evidence="2" type="ORF">A3F84_15295</name>
</gene>
<dbReference type="EMBL" id="MFKF01000162">
    <property type="protein sequence ID" value="OGG51981.1"/>
    <property type="molecule type" value="Genomic_DNA"/>
</dbReference>
<dbReference type="Pfam" id="PF01909">
    <property type="entry name" value="NTP_transf_2"/>
    <property type="match status" value="1"/>
</dbReference>
<evidence type="ECO:0000259" key="1">
    <source>
        <dbReference type="Pfam" id="PF01909"/>
    </source>
</evidence>
<sequence>MDKHSLLGRIRTRLEAVYGDRLRGVVLYGSEARGDAGPDSDIDVLVLLTGPVAFGKELRVIIDALYPMQLEVLRPLHATPVDVKVYEAGEFALYRNIRQEGILA</sequence>
<feature type="domain" description="Polymerase nucleotidyl transferase" evidence="1">
    <location>
        <begin position="19"/>
        <end position="100"/>
    </location>
</feature>
<dbReference type="Gene3D" id="3.30.460.10">
    <property type="entry name" value="Beta Polymerase, domain 2"/>
    <property type="match status" value="1"/>
</dbReference>
<dbReference type="CDD" id="cd05403">
    <property type="entry name" value="NT_KNTase_like"/>
    <property type="match status" value="1"/>
</dbReference>